<gene>
    <name evidence="12" type="ORF">J2S35_001237</name>
</gene>
<evidence type="ECO:0000259" key="11">
    <source>
        <dbReference type="Pfam" id="PF16916"/>
    </source>
</evidence>
<evidence type="ECO:0000256" key="8">
    <source>
        <dbReference type="SAM" id="MobiDB-lite"/>
    </source>
</evidence>
<accession>A0AAE4C6L7</accession>
<keyword evidence="6" id="KW-0406">Ion transport</keyword>
<dbReference type="InterPro" id="IPR027469">
    <property type="entry name" value="Cation_efflux_TMD_sf"/>
</dbReference>
<feature type="transmembrane region" description="Helical" evidence="9">
    <location>
        <begin position="28"/>
        <end position="53"/>
    </location>
</feature>
<feature type="domain" description="Cation efflux protein transmembrane" evidence="10">
    <location>
        <begin position="29"/>
        <end position="219"/>
    </location>
</feature>
<dbReference type="AlphaFoldDB" id="A0AAE4C6L7"/>
<reference evidence="12" key="1">
    <citation type="submission" date="2023-07" db="EMBL/GenBank/DDBJ databases">
        <title>Sequencing the genomes of 1000 actinobacteria strains.</title>
        <authorList>
            <person name="Klenk H.-P."/>
        </authorList>
    </citation>
    <scope>NUCLEOTIDE SEQUENCE</scope>
    <source>
        <strain evidence="12">DSM 13988</strain>
    </source>
</reference>
<dbReference type="RefSeq" id="WP_309851078.1">
    <property type="nucleotide sequence ID" value="NZ_BAAAIU010000003.1"/>
</dbReference>
<feature type="transmembrane region" description="Helical" evidence="9">
    <location>
        <begin position="193"/>
        <end position="211"/>
    </location>
</feature>
<feature type="transmembrane region" description="Helical" evidence="9">
    <location>
        <begin position="95"/>
        <end position="113"/>
    </location>
</feature>
<evidence type="ECO:0000256" key="1">
    <source>
        <dbReference type="ARBA" id="ARBA00004141"/>
    </source>
</evidence>
<evidence type="ECO:0000313" key="13">
    <source>
        <dbReference type="Proteomes" id="UP001247307"/>
    </source>
</evidence>
<name>A0AAE4C6L7_9MICC</name>
<feature type="region of interest" description="Disordered" evidence="8">
    <location>
        <begin position="1"/>
        <end position="20"/>
    </location>
</feature>
<comment type="caution">
    <text evidence="12">The sequence shown here is derived from an EMBL/GenBank/DDBJ whole genome shotgun (WGS) entry which is preliminary data.</text>
</comment>
<dbReference type="PANTHER" id="PTHR11562:SF17">
    <property type="entry name" value="RE54080P-RELATED"/>
    <property type="match status" value="1"/>
</dbReference>
<dbReference type="GO" id="GO:0005886">
    <property type="term" value="C:plasma membrane"/>
    <property type="evidence" value="ECO:0007669"/>
    <property type="project" value="TreeGrafter"/>
</dbReference>
<dbReference type="GO" id="GO:0005385">
    <property type="term" value="F:zinc ion transmembrane transporter activity"/>
    <property type="evidence" value="ECO:0007669"/>
    <property type="project" value="TreeGrafter"/>
</dbReference>
<proteinExistence type="inferred from homology"/>
<feature type="transmembrane region" description="Helical" evidence="9">
    <location>
        <begin position="133"/>
        <end position="150"/>
    </location>
</feature>
<dbReference type="Pfam" id="PF01545">
    <property type="entry name" value="Cation_efflux"/>
    <property type="match status" value="1"/>
</dbReference>
<comment type="similarity">
    <text evidence="2">Belongs to the cation diffusion facilitator (CDF) transporter (TC 2.A.4) family. SLC30A subfamily.</text>
</comment>
<dbReference type="Proteomes" id="UP001247307">
    <property type="component" value="Unassembled WGS sequence"/>
</dbReference>
<evidence type="ECO:0000259" key="10">
    <source>
        <dbReference type="Pfam" id="PF01545"/>
    </source>
</evidence>
<evidence type="ECO:0000256" key="2">
    <source>
        <dbReference type="ARBA" id="ARBA00008873"/>
    </source>
</evidence>
<organism evidence="12 13">
    <name type="scientific">Falsarthrobacter nasiphocae</name>
    <dbReference type="NCBI Taxonomy" id="189863"/>
    <lineage>
        <taxon>Bacteria</taxon>
        <taxon>Bacillati</taxon>
        <taxon>Actinomycetota</taxon>
        <taxon>Actinomycetes</taxon>
        <taxon>Micrococcales</taxon>
        <taxon>Micrococcaceae</taxon>
        <taxon>Falsarthrobacter</taxon>
    </lineage>
</organism>
<feature type="transmembrane region" description="Helical" evidence="9">
    <location>
        <begin position="65"/>
        <end position="83"/>
    </location>
</feature>
<keyword evidence="3" id="KW-0813">Transport</keyword>
<dbReference type="SUPFAM" id="SSF160240">
    <property type="entry name" value="Cation efflux protein cytoplasmic domain-like"/>
    <property type="match status" value="1"/>
</dbReference>
<protein>
    <submittedName>
        <fullName evidence="12">Cobalt-zinc-cadmium efflux system protein</fullName>
    </submittedName>
</protein>
<evidence type="ECO:0000256" key="7">
    <source>
        <dbReference type="ARBA" id="ARBA00023136"/>
    </source>
</evidence>
<dbReference type="SUPFAM" id="SSF161111">
    <property type="entry name" value="Cation efflux protein transmembrane domain-like"/>
    <property type="match status" value="1"/>
</dbReference>
<dbReference type="InterPro" id="IPR002524">
    <property type="entry name" value="Cation_efflux"/>
</dbReference>
<dbReference type="InterPro" id="IPR058533">
    <property type="entry name" value="Cation_efflux_TM"/>
</dbReference>
<dbReference type="PANTHER" id="PTHR11562">
    <property type="entry name" value="CATION EFFLUX PROTEIN/ ZINC TRANSPORTER"/>
    <property type="match status" value="1"/>
</dbReference>
<evidence type="ECO:0000256" key="9">
    <source>
        <dbReference type="SAM" id="Phobius"/>
    </source>
</evidence>
<dbReference type="InterPro" id="IPR036837">
    <property type="entry name" value="Cation_efflux_CTD_sf"/>
</dbReference>
<evidence type="ECO:0000313" key="12">
    <source>
        <dbReference type="EMBL" id="MDR6892297.1"/>
    </source>
</evidence>
<evidence type="ECO:0000256" key="6">
    <source>
        <dbReference type="ARBA" id="ARBA00023065"/>
    </source>
</evidence>
<dbReference type="Pfam" id="PF16916">
    <property type="entry name" value="ZT_dimer"/>
    <property type="match status" value="1"/>
</dbReference>
<keyword evidence="13" id="KW-1185">Reference proteome</keyword>
<keyword evidence="5 9" id="KW-1133">Transmembrane helix</keyword>
<evidence type="ECO:0000256" key="5">
    <source>
        <dbReference type="ARBA" id="ARBA00022989"/>
    </source>
</evidence>
<dbReference type="NCBIfam" id="TIGR01297">
    <property type="entry name" value="CDF"/>
    <property type="match status" value="1"/>
</dbReference>
<sequence>MTRGDATGHSHGHAHGHSHGAGASRARLAAAFGITVGILVAEVVGAWVTGSLALLVDAAHMLTDAGGLLLALTAASLALRPASGRRTWGFQRAEVLAAGAQATILLGVGLYAFVEGARRLGEPADVPPRELLVFGAIGLVGNLVSMRILAGGGDSSLNMRAAAAEVAADALGSVAVIVSALVVMWTGWAAADAVAGMLIALLIVPRAWLILREAGDVLLEAAPPGLDIEAVRDHILAQEHVRDVHDLHVSRITTGLPVLTAHVVIEESCFRDGHSAEILLELQQCVAGHFAISVEHSTFQLEPVGHAEIEPHAH</sequence>
<evidence type="ECO:0000256" key="4">
    <source>
        <dbReference type="ARBA" id="ARBA00022692"/>
    </source>
</evidence>
<dbReference type="InterPro" id="IPR027470">
    <property type="entry name" value="Cation_efflux_CTD"/>
</dbReference>
<dbReference type="EMBL" id="JAVDUI010000001">
    <property type="protein sequence ID" value="MDR6892297.1"/>
    <property type="molecule type" value="Genomic_DNA"/>
</dbReference>
<keyword evidence="4 9" id="KW-0812">Transmembrane</keyword>
<feature type="transmembrane region" description="Helical" evidence="9">
    <location>
        <begin position="162"/>
        <end position="187"/>
    </location>
</feature>
<dbReference type="Gene3D" id="1.20.1510.10">
    <property type="entry name" value="Cation efflux protein transmembrane domain"/>
    <property type="match status" value="1"/>
</dbReference>
<keyword evidence="7 9" id="KW-0472">Membrane</keyword>
<feature type="domain" description="Cation efflux protein cytoplasmic" evidence="11">
    <location>
        <begin position="223"/>
        <end position="303"/>
    </location>
</feature>
<dbReference type="InterPro" id="IPR050681">
    <property type="entry name" value="CDF/SLC30A"/>
</dbReference>
<evidence type="ECO:0000256" key="3">
    <source>
        <dbReference type="ARBA" id="ARBA00022448"/>
    </source>
</evidence>
<comment type="subcellular location">
    <subcellularLocation>
        <location evidence="1">Membrane</location>
        <topology evidence="1">Multi-pass membrane protein</topology>
    </subcellularLocation>
</comment>